<feature type="compositionally biased region" description="Basic and acidic residues" evidence="3">
    <location>
        <begin position="111"/>
        <end position="126"/>
    </location>
</feature>
<comment type="similarity">
    <text evidence="1">Belongs to the PET191 family.</text>
</comment>
<organism evidence="4 5">
    <name type="scientific">Candida verbasci</name>
    <dbReference type="NCBI Taxonomy" id="1227364"/>
    <lineage>
        <taxon>Eukaryota</taxon>
        <taxon>Fungi</taxon>
        <taxon>Dikarya</taxon>
        <taxon>Ascomycota</taxon>
        <taxon>Saccharomycotina</taxon>
        <taxon>Pichiomycetes</taxon>
        <taxon>Debaryomycetaceae</taxon>
        <taxon>Candida/Lodderomyces clade</taxon>
        <taxon>Candida</taxon>
    </lineage>
</organism>
<keyword evidence="2" id="KW-1015">Disulfide bond</keyword>
<reference evidence="4" key="1">
    <citation type="submission" date="2022-12" db="EMBL/GenBank/DDBJ databases">
        <authorList>
            <person name="Brejova B."/>
        </authorList>
    </citation>
    <scope>NUCLEOTIDE SEQUENCE</scope>
</reference>
<dbReference type="AlphaFoldDB" id="A0A9W4TVD6"/>
<dbReference type="EMBL" id="CANTUO010000003">
    <property type="protein sequence ID" value="CAI5758387.1"/>
    <property type="molecule type" value="Genomic_DNA"/>
</dbReference>
<protein>
    <recommendedName>
        <fullName evidence="6">Mitochondrial protein PET191</fullName>
    </recommendedName>
</protein>
<evidence type="ECO:0000256" key="3">
    <source>
        <dbReference type="SAM" id="MobiDB-lite"/>
    </source>
</evidence>
<dbReference type="InterPro" id="IPR018793">
    <property type="entry name" value="Cyt_c_oxidase_assmbl_Pet191"/>
</dbReference>
<dbReference type="GO" id="GO:0033617">
    <property type="term" value="P:mitochondrial respiratory chain complex IV assembly"/>
    <property type="evidence" value="ECO:0007669"/>
    <property type="project" value="TreeGrafter"/>
</dbReference>
<evidence type="ECO:0000313" key="5">
    <source>
        <dbReference type="Proteomes" id="UP001152885"/>
    </source>
</evidence>
<dbReference type="PANTHER" id="PTHR28627">
    <property type="entry name" value="CYTOCHROME C OXIDASE ASSEMBLY FACTOR 5"/>
    <property type="match status" value="1"/>
</dbReference>
<dbReference type="Proteomes" id="UP001152885">
    <property type="component" value="Unassembled WGS sequence"/>
</dbReference>
<dbReference type="PANTHER" id="PTHR28627:SF1">
    <property type="entry name" value="CYTOCHROME C OXIDASE ASSEMBLY FACTOR 5"/>
    <property type="match status" value="1"/>
</dbReference>
<keyword evidence="5" id="KW-1185">Reference proteome</keyword>
<sequence>MGASCKDQKKALAICLQRSPCVLIERNTPKDCLTKPELKQDLPELCKANLRAFMECKQGMFDMRKRMKGNAPLSTGKYDEIYENLSSGNFDPQEEMRKLEVLNRNLSKQQQLREKQERERLNGNEQ</sequence>
<name>A0A9W4TVD6_9ASCO</name>
<proteinExistence type="inferred from homology"/>
<evidence type="ECO:0008006" key="6">
    <source>
        <dbReference type="Google" id="ProtNLM"/>
    </source>
</evidence>
<evidence type="ECO:0000313" key="4">
    <source>
        <dbReference type="EMBL" id="CAI5758387.1"/>
    </source>
</evidence>
<gene>
    <name evidence="4" type="ORF">CANVERA_P2900</name>
</gene>
<comment type="caution">
    <text evidence="4">The sequence shown here is derived from an EMBL/GenBank/DDBJ whole genome shotgun (WGS) entry which is preliminary data.</text>
</comment>
<evidence type="ECO:0000256" key="1">
    <source>
        <dbReference type="ARBA" id="ARBA00007785"/>
    </source>
</evidence>
<evidence type="ECO:0000256" key="2">
    <source>
        <dbReference type="ARBA" id="ARBA00023157"/>
    </source>
</evidence>
<dbReference type="OrthoDB" id="282149at2759"/>
<feature type="region of interest" description="Disordered" evidence="3">
    <location>
        <begin position="106"/>
        <end position="126"/>
    </location>
</feature>
<dbReference type="Pfam" id="PF10203">
    <property type="entry name" value="Pet191_N"/>
    <property type="match status" value="1"/>
</dbReference>
<dbReference type="GO" id="GO:0005739">
    <property type="term" value="C:mitochondrion"/>
    <property type="evidence" value="ECO:0007669"/>
    <property type="project" value="TreeGrafter"/>
</dbReference>
<accession>A0A9W4TVD6</accession>